<accession>W9X9G0</accession>
<feature type="region of interest" description="Disordered" evidence="1">
    <location>
        <begin position="110"/>
        <end position="164"/>
    </location>
</feature>
<evidence type="ECO:0000313" key="4">
    <source>
        <dbReference type="Proteomes" id="UP000019471"/>
    </source>
</evidence>
<name>W9X9G0_9EURO</name>
<dbReference type="EMBL" id="AMGX01000017">
    <property type="protein sequence ID" value="EXJ67084.1"/>
    <property type="molecule type" value="Genomic_DNA"/>
</dbReference>
<dbReference type="Proteomes" id="UP000019471">
    <property type="component" value="Unassembled WGS sequence"/>
</dbReference>
<keyword evidence="2" id="KW-0812">Transmembrane</keyword>
<keyword evidence="4" id="KW-1185">Reference proteome</keyword>
<dbReference type="HOGENOM" id="CLU_1461172_0_0_1"/>
<dbReference type="AlphaFoldDB" id="W9X9G0"/>
<sequence>MPPRTQDPQHYSPLLWTILAINNIIAFCQSLAGNAHFRDSDANISDARRSQQLLTPQYSKMGRAVAKMFIDTALAFLAIAVSILGFVIEVHMAAPDWWEEWLWSGRRNEPSLHDRKSAPSTPQEQDFSARQRTLSPKAEIPSVRAKQHCSATTKTGRRCKNTGTHDGAARPVLCAVHKKQYGQIL</sequence>
<dbReference type="RefSeq" id="XP_007748499.1">
    <property type="nucleotide sequence ID" value="XM_007750309.1"/>
</dbReference>
<feature type="transmembrane region" description="Helical" evidence="2">
    <location>
        <begin position="68"/>
        <end position="88"/>
    </location>
</feature>
<organism evidence="3 4">
    <name type="scientific">Cladophialophora psammophila CBS 110553</name>
    <dbReference type="NCBI Taxonomy" id="1182543"/>
    <lineage>
        <taxon>Eukaryota</taxon>
        <taxon>Fungi</taxon>
        <taxon>Dikarya</taxon>
        <taxon>Ascomycota</taxon>
        <taxon>Pezizomycotina</taxon>
        <taxon>Eurotiomycetes</taxon>
        <taxon>Chaetothyriomycetidae</taxon>
        <taxon>Chaetothyriales</taxon>
        <taxon>Herpotrichiellaceae</taxon>
        <taxon>Cladophialophora</taxon>
    </lineage>
</organism>
<keyword evidence="2" id="KW-1133">Transmembrane helix</keyword>
<reference evidence="3 4" key="1">
    <citation type="submission" date="2013-03" db="EMBL/GenBank/DDBJ databases">
        <title>The Genome Sequence of Cladophialophora psammophila CBS 110553.</title>
        <authorList>
            <consortium name="The Broad Institute Genomics Platform"/>
            <person name="Cuomo C."/>
            <person name="de Hoog S."/>
            <person name="Gorbushina A."/>
            <person name="Walker B."/>
            <person name="Young S.K."/>
            <person name="Zeng Q."/>
            <person name="Gargeya S."/>
            <person name="Fitzgerald M."/>
            <person name="Haas B."/>
            <person name="Abouelleil A."/>
            <person name="Allen A.W."/>
            <person name="Alvarado L."/>
            <person name="Arachchi H.M."/>
            <person name="Berlin A.M."/>
            <person name="Chapman S.B."/>
            <person name="Gainer-Dewar J."/>
            <person name="Goldberg J."/>
            <person name="Griggs A."/>
            <person name="Gujja S."/>
            <person name="Hansen M."/>
            <person name="Howarth C."/>
            <person name="Imamovic A."/>
            <person name="Ireland A."/>
            <person name="Larimer J."/>
            <person name="McCowan C."/>
            <person name="Murphy C."/>
            <person name="Pearson M."/>
            <person name="Poon T.W."/>
            <person name="Priest M."/>
            <person name="Roberts A."/>
            <person name="Saif S."/>
            <person name="Shea T."/>
            <person name="Sisk P."/>
            <person name="Sykes S."/>
            <person name="Wortman J."/>
            <person name="Nusbaum C."/>
            <person name="Birren B."/>
        </authorList>
    </citation>
    <scope>NUCLEOTIDE SEQUENCE [LARGE SCALE GENOMIC DNA]</scope>
    <source>
        <strain evidence="3 4">CBS 110553</strain>
    </source>
</reference>
<evidence type="ECO:0000256" key="2">
    <source>
        <dbReference type="SAM" id="Phobius"/>
    </source>
</evidence>
<evidence type="ECO:0000256" key="1">
    <source>
        <dbReference type="SAM" id="MobiDB-lite"/>
    </source>
</evidence>
<evidence type="ECO:0000313" key="3">
    <source>
        <dbReference type="EMBL" id="EXJ67084.1"/>
    </source>
</evidence>
<dbReference type="GeneID" id="19194426"/>
<proteinExistence type="predicted"/>
<keyword evidence="2" id="KW-0472">Membrane</keyword>
<feature type="compositionally biased region" description="Polar residues" evidence="1">
    <location>
        <begin position="118"/>
        <end position="134"/>
    </location>
</feature>
<gene>
    <name evidence="3" type="ORF">A1O5_09730</name>
</gene>
<protein>
    <submittedName>
        <fullName evidence="3">Uncharacterized protein</fullName>
    </submittedName>
</protein>
<comment type="caution">
    <text evidence="3">The sequence shown here is derived from an EMBL/GenBank/DDBJ whole genome shotgun (WGS) entry which is preliminary data.</text>
</comment>